<gene>
    <name evidence="3" type="ORF">APY09_04750</name>
</gene>
<protein>
    <submittedName>
        <fullName evidence="3">DNA-binding protein</fullName>
    </submittedName>
</protein>
<dbReference type="Pfam" id="PF01035">
    <property type="entry name" value="DNA_binding_1"/>
    <property type="match status" value="1"/>
</dbReference>
<organism evidence="3 4">
    <name type="scientific">Schaalia odontolytica</name>
    <dbReference type="NCBI Taxonomy" id="1660"/>
    <lineage>
        <taxon>Bacteria</taxon>
        <taxon>Bacillati</taxon>
        <taxon>Actinomycetota</taxon>
        <taxon>Actinomycetes</taxon>
        <taxon>Actinomycetales</taxon>
        <taxon>Actinomycetaceae</taxon>
        <taxon>Schaalia</taxon>
    </lineage>
</organism>
<dbReference type="GO" id="GO:0003824">
    <property type="term" value="F:catalytic activity"/>
    <property type="evidence" value="ECO:0007669"/>
    <property type="project" value="InterPro"/>
</dbReference>
<dbReference type="SUPFAM" id="SSF46767">
    <property type="entry name" value="Methylated DNA-protein cysteine methyltransferase, C-terminal domain"/>
    <property type="match status" value="1"/>
</dbReference>
<dbReference type="InterPro" id="IPR036217">
    <property type="entry name" value="MethylDNA_cys_MeTrfase_DNAb"/>
</dbReference>
<keyword evidence="1" id="KW-0227">DNA damage</keyword>
<evidence type="ECO:0000256" key="1">
    <source>
        <dbReference type="ARBA" id="ARBA00022763"/>
    </source>
</evidence>
<evidence type="ECO:0000313" key="3">
    <source>
        <dbReference type="EMBL" id="KSW13646.1"/>
    </source>
</evidence>
<dbReference type="OrthoDB" id="9132167at2"/>
<evidence type="ECO:0000259" key="2">
    <source>
        <dbReference type="Pfam" id="PF01035"/>
    </source>
</evidence>
<sequence>MREELVEAVLRVVEEIPAGRVATYGMIARALGTGPRVVGRIMHDWGGGVTWWRVVSVHGTFPTTVRGEGFFEWEREGIPHDPTRGKVLVAACVVEQDWLDAVARSVLENLSDHAEMSD</sequence>
<dbReference type="Proteomes" id="UP000054686">
    <property type="component" value="Unassembled WGS sequence"/>
</dbReference>
<dbReference type="AlphaFoldDB" id="A0A0V8S068"/>
<dbReference type="PANTHER" id="PTHR42942">
    <property type="entry name" value="6-O-METHYLGUANINE DNA METHYLTRANSFERASE"/>
    <property type="match status" value="1"/>
</dbReference>
<feature type="domain" description="Methylated-DNA-[protein]-cysteine S-methyltransferase DNA binding" evidence="2">
    <location>
        <begin position="7"/>
        <end position="62"/>
    </location>
</feature>
<comment type="caution">
    <text evidence="3">The sequence shown here is derived from an EMBL/GenBank/DDBJ whole genome shotgun (WGS) entry which is preliminary data.</text>
</comment>
<evidence type="ECO:0000313" key="4">
    <source>
        <dbReference type="Proteomes" id="UP000054686"/>
    </source>
</evidence>
<keyword evidence="3" id="KW-0238">DNA-binding</keyword>
<dbReference type="RefSeq" id="WP_060566379.1">
    <property type="nucleotide sequence ID" value="NZ_CP040006.1"/>
</dbReference>
<dbReference type="GO" id="GO:0003677">
    <property type="term" value="F:DNA binding"/>
    <property type="evidence" value="ECO:0007669"/>
    <property type="project" value="UniProtKB-KW"/>
</dbReference>
<reference evidence="3 4" key="1">
    <citation type="submission" date="2015-10" db="EMBL/GenBank/DDBJ databases">
        <title>Draft Genome of Actinomyces odontolyticus subsp. actinosynbacter strain XH001.</title>
        <authorList>
            <person name="Mclean J.S."/>
            <person name="He X."/>
        </authorList>
    </citation>
    <scope>NUCLEOTIDE SEQUENCE [LARGE SCALE GENOMIC DNA]</scope>
    <source>
        <strain evidence="3 4">XH001</strain>
    </source>
</reference>
<accession>A0A0V8S068</accession>
<dbReference type="Gene3D" id="1.10.10.10">
    <property type="entry name" value="Winged helix-like DNA-binding domain superfamily/Winged helix DNA-binding domain"/>
    <property type="match status" value="1"/>
</dbReference>
<name>A0A0V8S068_9ACTO</name>
<dbReference type="EMBL" id="LLVT01000001">
    <property type="protein sequence ID" value="KSW13646.1"/>
    <property type="molecule type" value="Genomic_DNA"/>
</dbReference>
<dbReference type="InterPro" id="IPR014048">
    <property type="entry name" value="MethylDNA_cys_MeTrfase_DNA-bd"/>
</dbReference>
<dbReference type="InterPro" id="IPR052520">
    <property type="entry name" value="ATL_DNA_repair"/>
</dbReference>
<dbReference type="GO" id="GO:0006281">
    <property type="term" value="P:DNA repair"/>
    <property type="evidence" value="ECO:0007669"/>
    <property type="project" value="InterPro"/>
</dbReference>
<dbReference type="CDD" id="cd06445">
    <property type="entry name" value="ATase"/>
    <property type="match status" value="1"/>
</dbReference>
<dbReference type="PANTHER" id="PTHR42942:SF1">
    <property type="entry name" value="ALKYLTRANSFERASE-LIKE PROTEIN 1"/>
    <property type="match status" value="1"/>
</dbReference>
<proteinExistence type="predicted"/>
<dbReference type="InterPro" id="IPR036388">
    <property type="entry name" value="WH-like_DNA-bd_sf"/>
</dbReference>